<name>A0A2T0GYK5_ACTMO</name>
<keyword evidence="7" id="KW-1185">Reference proteome</keyword>
<evidence type="ECO:0000259" key="5">
    <source>
        <dbReference type="Pfam" id="PF08281"/>
    </source>
</evidence>
<dbReference type="InterPro" id="IPR013325">
    <property type="entry name" value="RNA_pol_sigma_r2"/>
</dbReference>
<dbReference type="InterPro" id="IPR036388">
    <property type="entry name" value="WH-like_DNA-bd_sf"/>
</dbReference>
<protein>
    <submittedName>
        <fullName evidence="6">RNA polymerase sigma factor SigJ</fullName>
    </submittedName>
</protein>
<evidence type="ECO:0000256" key="3">
    <source>
        <dbReference type="ARBA" id="ARBA00023082"/>
    </source>
</evidence>
<dbReference type="SUPFAM" id="SSF88659">
    <property type="entry name" value="Sigma3 and sigma4 domains of RNA polymerase sigma factors"/>
    <property type="match status" value="1"/>
</dbReference>
<comment type="similarity">
    <text evidence="1">Belongs to the sigma-70 factor family. ECF subfamily.</text>
</comment>
<gene>
    <name evidence="6" type="ORF">CEP50_06835</name>
</gene>
<evidence type="ECO:0000313" key="6">
    <source>
        <dbReference type="EMBL" id="PRW64113.1"/>
    </source>
</evidence>
<dbReference type="SUPFAM" id="SSF54427">
    <property type="entry name" value="NTF2-like"/>
    <property type="match status" value="1"/>
</dbReference>
<keyword evidence="4" id="KW-0804">Transcription</keyword>
<comment type="caution">
    <text evidence="6">The sequence shown here is derived from an EMBL/GenBank/DDBJ whole genome shotgun (WGS) entry which is preliminary data.</text>
</comment>
<evidence type="ECO:0000256" key="2">
    <source>
        <dbReference type="ARBA" id="ARBA00023015"/>
    </source>
</evidence>
<dbReference type="AlphaFoldDB" id="A0A2T0GYK5"/>
<evidence type="ECO:0000313" key="7">
    <source>
        <dbReference type="Proteomes" id="UP000239352"/>
    </source>
</evidence>
<keyword evidence="2" id="KW-0805">Transcription regulation</keyword>
<dbReference type="GO" id="GO:0006352">
    <property type="term" value="P:DNA-templated transcription initiation"/>
    <property type="evidence" value="ECO:0007669"/>
    <property type="project" value="InterPro"/>
</dbReference>
<reference evidence="6 7" key="1">
    <citation type="submission" date="2018-03" db="EMBL/GenBank/DDBJ databases">
        <title>Actinopolyspora mortivallis from Sahara, screening for active biomolecules.</title>
        <authorList>
            <person name="Selama O."/>
            <person name="Wellington E.M.H."/>
            <person name="Hacene H."/>
        </authorList>
    </citation>
    <scope>NUCLEOTIDE SEQUENCE [LARGE SCALE GENOMIC DNA]</scope>
    <source>
        <strain evidence="6 7">M5A</strain>
    </source>
</reference>
<feature type="domain" description="RNA polymerase sigma factor 70 region 4 type 2" evidence="5">
    <location>
        <begin position="116"/>
        <end position="167"/>
    </location>
</feature>
<proteinExistence type="inferred from homology"/>
<dbReference type="RefSeq" id="WP_106113089.1">
    <property type="nucleotide sequence ID" value="NZ_PVSR01000006.1"/>
</dbReference>
<evidence type="ECO:0000256" key="4">
    <source>
        <dbReference type="ARBA" id="ARBA00023163"/>
    </source>
</evidence>
<evidence type="ECO:0000256" key="1">
    <source>
        <dbReference type="ARBA" id="ARBA00010641"/>
    </source>
</evidence>
<dbReference type="InterPro" id="IPR013324">
    <property type="entry name" value="RNA_pol_sigma_r3/r4-like"/>
</dbReference>
<dbReference type="Gene3D" id="3.10.450.50">
    <property type="match status" value="1"/>
</dbReference>
<dbReference type="GO" id="GO:0016987">
    <property type="term" value="F:sigma factor activity"/>
    <property type="evidence" value="ECO:0007669"/>
    <property type="project" value="UniProtKB-KW"/>
</dbReference>
<dbReference type="InParanoid" id="A0A2T0GYK5"/>
<dbReference type="SUPFAM" id="SSF88946">
    <property type="entry name" value="Sigma2 domain of RNA polymerase sigma factors"/>
    <property type="match status" value="1"/>
</dbReference>
<dbReference type="InterPro" id="IPR013249">
    <property type="entry name" value="RNA_pol_sigma70_r4_t2"/>
</dbReference>
<dbReference type="Gene3D" id="1.10.10.10">
    <property type="entry name" value="Winged helix-like DNA-binding domain superfamily/Winged helix DNA-binding domain"/>
    <property type="match status" value="1"/>
</dbReference>
<dbReference type="Proteomes" id="UP000239352">
    <property type="component" value="Unassembled WGS sequence"/>
</dbReference>
<dbReference type="PANTHER" id="PTHR30173:SF36">
    <property type="entry name" value="ECF RNA POLYMERASE SIGMA FACTOR SIGJ"/>
    <property type="match status" value="1"/>
</dbReference>
<accession>A0A2T0GYK5</accession>
<keyword evidence="3" id="KW-0731">Sigma factor</keyword>
<dbReference type="InterPro" id="IPR052704">
    <property type="entry name" value="ECF_Sigma-70_Domain"/>
</dbReference>
<sequence>MRSAEDVLATEFDEQRARLFGLAYRLTGSISDSEDVVEETRTRLTGLSGTEDPGGDRPGDLMIRTVAALALERARLAAGRRKHYVGPWLPEPIVTEHHCPATNPLGSVVRAEDVRMAALRIVQQLPPEQRVALVLREVVGLPLTEIAVLLGCTEEQAEHHACRARRTVDEAHPPRRVPASHQHETVQALLAALSAEDQWAVARMLDPRVSVHGDSDGKARTALRPVHGRDRVTRFLLALIRRYATSALKNMRSVLVNGDPGLLLPGSPAGTPFDRAVAPRVVGFAVREGRAAEIHDIVNPDKLTRVRLLAATP</sequence>
<dbReference type="Pfam" id="PF08281">
    <property type="entry name" value="Sigma70_r4_2"/>
    <property type="match status" value="1"/>
</dbReference>
<dbReference type="EMBL" id="PVSR01000006">
    <property type="protein sequence ID" value="PRW64113.1"/>
    <property type="molecule type" value="Genomic_DNA"/>
</dbReference>
<dbReference type="InterPro" id="IPR032710">
    <property type="entry name" value="NTF2-like_dom_sf"/>
</dbReference>
<dbReference type="PANTHER" id="PTHR30173">
    <property type="entry name" value="SIGMA 19 FACTOR"/>
    <property type="match status" value="1"/>
</dbReference>
<dbReference type="GO" id="GO:0003677">
    <property type="term" value="F:DNA binding"/>
    <property type="evidence" value="ECO:0007669"/>
    <property type="project" value="InterPro"/>
</dbReference>
<dbReference type="STRING" id="1050202.GCA_000384035_02443"/>
<organism evidence="6 7">
    <name type="scientific">Actinopolyspora mortivallis</name>
    <dbReference type="NCBI Taxonomy" id="33906"/>
    <lineage>
        <taxon>Bacteria</taxon>
        <taxon>Bacillati</taxon>
        <taxon>Actinomycetota</taxon>
        <taxon>Actinomycetes</taxon>
        <taxon>Actinopolysporales</taxon>
        <taxon>Actinopolysporaceae</taxon>
        <taxon>Actinopolyspora</taxon>
    </lineage>
</organism>